<dbReference type="EMBL" id="CAJPIZ010003247">
    <property type="protein sequence ID" value="CAG2106118.1"/>
    <property type="molecule type" value="Genomic_DNA"/>
</dbReference>
<dbReference type="SUPFAM" id="SSF52047">
    <property type="entry name" value="RNI-like"/>
    <property type="match status" value="1"/>
</dbReference>
<protein>
    <recommendedName>
        <fullName evidence="4">F-box domain-containing protein</fullName>
    </recommendedName>
</protein>
<evidence type="ECO:0008006" key="4">
    <source>
        <dbReference type="Google" id="ProtNLM"/>
    </source>
</evidence>
<dbReference type="Proteomes" id="UP000759131">
    <property type="component" value="Unassembled WGS sequence"/>
</dbReference>
<reference evidence="2" key="1">
    <citation type="submission" date="2020-11" db="EMBL/GenBank/DDBJ databases">
        <authorList>
            <person name="Tran Van P."/>
        </authorList>
    </citation>
    <scope>NUCLEOTIDE SEQUENCE</scope>
</reference>
<name>A0A7R9PYP0_9ACAR</name>
<dbReference type="InterPro" id="IPR032675">
    <property type="entry name" value="LRR_dom_sf"/>
</dbReference>
<feature type="region of interest" description="Disordered" evidence="1">
    <location>
        <begin position="1"/>
        <end position="21"/>
    </location>
</feature>
<evidence type="ECO:0000256" key="1">
    <source>
        <dbReference type="SAM" id="MobiDB-lite"/>
    </source>
</evidence>
<dbReference type="AlphaFoldDB" id="A0A7R9PYP0"/>
<dbReference type="EMBL" id="OC857822">
    <property type="protein sequence ID" value="CAD7625688.1"/>
    <property type="molecule type" value="Genomic_DNA"/>
</dbReference>
<gene>
    <name evidence="2" type="ORF">OSB1V03_LOCUS6121</name>
</gene>
<keyword evidence="3" id="KW-1185">Reference proteome</keyword>
<dbReference type="OrthoDB" id="6532759at2759"/>
<evidence type="ECO:0000313" key="2">
    <source>
        <dbReference type="EMBL" id="CAD7625688.1"/>
    </source>
</evidence>
<sequence>MAHELTQRMASLETTDDGEDNIQQPQIYAKDSLDRFGDDLFQVLLSYLSLEDRFRYECVSKQIQRTVFESVVDINIDDKLMSRAQKQTETLNYLFESIAKKCPNIETIDCRGITACLERSSLMSDTSRDNFKAMVLALNESKCEILPLFRDNCQHLRQIYCNLMPNNNHFFDIFGPLVTRIDSGRNYSREKQSLIHCHRLSQLTVVSMSDVFDNNSGLLAKNLETFSFSYLNYKQQLSTFMAQNQSLKRLDVYVMSYQSHESMTELCGQLSRLTQLRDLALDFVHMNDRNLINSCLRAIGVNCKQLQRLALRLGSESKEIIGQSLDSLKAYRGLKRLDLTLFAAIDGESLELCHRLTHLTLNMNTWKMSEQLLANCDQYLPKLQFLYICHNYKKINAECLSHISRLRALQTLVIESWNHNKLNDNDINDLLSRSPKLKNIEIRENKLNAIKFHNDVHVNKLCFT</sequence>
<organism evidence="2">
    <name type="scientific">Medioppia subpectinata</name>
    <dbReference type="NCBI Taxonomy" id="1979941"/>
    <lineage>
        <taxon>Eukaryota</taxon>
        <taxon>Metazoa</taxon>
        <taxon>Ecdysozoa</taxon>
        <taxon>Arthropoda</taxon>
        <taxon>Chelicerata</taxon>
        <taxon>Arachnida</taxon>
        <taxon>Acari</taxon>
        <taxon>Acariformes</taxon>
        <taxon>Sarcoptiformes</taxon>
        <taxon>Oribatida</taxon>
        <taxon>Brachypylina</taxon>
        <taxon>Oppioidea</taxon>
        <taxon>Oppiidae</taxon>
        <taxon>Medioppia</taxon>
    </lineage>
</organism>
<proteinExistence type="predicted"/>
<dbReference type="Gene3D" id="3.80.10.10">
    <property type="entry name" value="Ribonuclease Inhibitor"/>
    <property type="match status" value="1"/>
</dbReference>
<evidence type="ECO:0000313" key="3">
    <source>
        <dbReference type="Proteomes" id="UP000759131"/>
    </source>
</evidence>
<accession>A0A7R9PYP0</accession>